<evidence type="ECO:0000313" key="2">
    <source>
        <dbReference type="Proteomes" id="UP000887578"/>
    </source>
</evidence>
<dbReference type="AlphaFoldDB" id="A0A914QLH5"/>
<organism evidence="2 3">
    <name type="scientific">Panagrolaimus davidi</name>
    <dbReference type="NCBI Taxonomy" id="227884"/>
    <lineage>
        <taxon>Eukaryota</taxon>
        <taxon>Metazoa</taxon>
        <taxon>Ecdysozoa</taxon>
        <taxon>Nematoda</taxon>
        <taxon>Chromadorea</taxon>
        <taxon>Rhabditida</taxon>
        <taxon>Tylenchina</taxon>
        <taxon>Panagrolaimomorpha</taxon>
        <taxon>Panagrolaimoidea</taxon>
        <taxon>Panagrolaimidae</taxon>
        <taxon>Panagrolaimus</taxon>
    </lineage>
</organism>
<accession>A0A914QLH5</accession>
<evidence type="ECO:0000313" key="3">
    <source>
        <dbReference type="WBParaSite" id="PDA_v2.g4422.t1"/>
    </source>
</evidence>
<proteinExistence type="predicted"/>
<reference evidence="3" key="1">
    <citation type="submission" date="2022-11" db="UniProtKB">
        <authorList>
            <consortium name="WormBaseParasite"/>
        </authorList>
    </citation>
    <scope>IDENTIFICATION</scope>
</reference>
<feature type="chain" id="PRO_5037433395" evidence="1">
    <location>
        <begin position="20"/>
        <end position="223"/>
    </location>
</feature>
<feature type="signal peptide" evidence="1">
    <location>
        <begin position="1"/>
        <end position="19"/>
    </location>
</feature>
<name>A0A914QLH5_9BILA</name>
<protein>
    <submittedName>
        <fullName evidence="3">Uncharacterized protein</fullName>
    </submittedName>
</protein>
<dbReference type="WBParaSite" id="PDA_v2.g4422.t1">
    <property type="protein sequence ID" value="PDA_v2.g4422.t1"/>
    <property type="gene ID" value="PDA_v2.g4422"/>
</dbReference>
<keyword evidence="2" id="KW-1185">Reference proteome</keyword>
<dbReference type="Proteomes" id="UP000887578">
    <property type="component" value="Unplaced"/>
</dbReference>
<keyword evidence="1" id="KW-0732">Signal</keyword>
<sequence length="223" mass="24672">MKLPLTLSFFVAVIQLCSSNILSKREILLSDATAVQNGSDVIMVKPGPLEVVLNNASELIFGVCEQNCFGEFLVCFEGAKNDSFSTEFCDSQCGFYVNVDDRDEIVYFSNFTKQDNSRPKMNCTEMVMRDKVTIQEGYYAFTYPSCLPKVENGIVKLNITTVTDKCVVSIKNAKIKPEEIIATSAPNSPSNNPSSDPSSSATTKIIGNFGWIFVLISFFAFHQ</sequence>
<evidence type="ECO:0000256" key="1">
    <source>
        <dbReference type="SAM" id="SignalP"/>
    </source>
</evidence>